<keyword evidence="3" id="KW-1185">Reference proteome</keyword>
<feature type="compositionally biased region" description="Basic and acidic residues" evidence="1">
    <location>
        <begin position="25"/>
        <end position="38"/>
    </location>
</feature>
<reference evidence="2 3" key="1">
    <citation type="journal article" date="2022" name="Allergy">
        <title>Genome assembly and annotation of Periplaneta americana reveal a comprehensive cockroach allergen profile.</title>
        <authorList>
            <person name="Wang L."/>
            <person name="Xiong Q."/>
            <person name="Saelim N."/>
            <person name="Wang L."/>
            <person name="Nong W."/>
            <person name="Wan A.T."/>
            <person name="Shi M."/>
            <person name="Liu X."/>
            <person name="Cao Q."/>
            <person name="Hui J.H.L."/>
            <person name="Sookrung N."/>
            <person name="Leung T.F."/>
            <person name="Tungtrongchitr A."/>
            <person name="Tsui S.K.W."/>
        </authorList>
    </citation>
    <scope>NUCLEOTIDE SEQUENCE [LARGE SCALE GENOMIC DNA]</scope>
    <source>
        <strain evidence="2">PWHHKU_190912</strain>
    </source>
</reference>
<comment type="caution">
    <text evidence="2">The sequence shown here is derived from an EMBL/GenBank/DDBJ whole genome shotgun (WGS) entry which is preliminary data.</text>
</comment>
<gene>
    <name evidence="2" type="ORF">ANN_21329</name>
</gene>
<evidence type="ECO:0000313" key="3">
    <source>
        <dbReference type="Proteomes" id="UP001148838"/>
    </source>
</evidence>
<proteinExistence type="predicted"/>
<evidence type="ECO:0000256" key="1">
    <source>
        <dbReference type="SAM" id="MobiDB-lite"/>
    </source>
</evidence>
<evidence type="ECO:0000313" key="2">
    <source>
        <dbReference type="EMBL" id="KAJ4432700.1"/>
    </source>
</evidence>
<feature type="compositionally biased region" description="Basic and acidic residues" evidence="1">
    <location>
        <begin position="49"/>
        <end position="65"/>
    </location>
</feature>
<sequence>METIMDFINNKLEILITKQVKKTLENEKGERIYNRPEENTNTQKPGTHGRQDPQQRETENVKRTTDSTTTNTERAIEETENEENESWATVAKRRRNAPIILGTKQSNDEELQPEGKTAWLYIGKVRNGTTGKNVKDYLMKNGIKEIKECEMLKTEGHMKAFKIGIPFEALQITENPDLWPEGIIVRRFSFRRQRNNKGVPL</sequence>
<organism evidence="2 3">
    <name type="scientific">Periplaneta americana</name>
    <name type="common">American cockroach</name>
    <name type="synonym">Blatta americana</name>
    <dbReference type="NCBI Taxonomy" id="6978"/>
    <lineage>
        <taxon>Eukaryota</taxon>
        <taxon>Metazoa</taxon>
        <taxon>Ecdysozoa</taxon>
        <taxon>Arthropoda</taxon>
        <taxon>Hexapoda</taxon>
        <taxon>Insecta</taxon>
        <taxon>Pterygota</taxon>
        <taxon>Neoptera</taxon>
        <taxon>Polyneoptera</taxon>
        <taxon>Dictyoptera</taxon>
        <taxon>Blattodea</taxon>
        <taxon>Blattoidea</taxon>
        <taxon>Blattidae</taxon>
        <taxon>Blattinae</taxon>
        <taxon>Periplaneta</taxon>
    </lineage>
</organism>
<feature type="region of interest" description="Disordered" evidence="1">
    <location>
        <begin position="25"/>
        <end position="90"/>
    </location>
</feature>
<dbReference type="Proteomes" id="UP001148838">
    <property type="component" value="Unassembled WGS sequence"/>
</dbReference>
<name>A0ABQ8SF45_PERAM</name>
<accession>A0ABQ8SF45</accession>
<protein>
    <submittedName>
        <fullName evidence="2">Uncharacterized protein</fullName>
    </submittedName>
</protein>
<dbReference type="EMBL" id="JAJSOF020000029">
    <property type="protein sequence ID" value="KAJ4432700.1"/>
    <property type="molecule type" value="Genomic_DNA"/>
</dbReference>